<keyword evidence="4" id="KW-0808">Transferase</keyword>
<dbReference type="Gene3D" id="1.10.287.130">
    <property type="match status" value="1"/>
</dbReference>
<proteinExistence type="predicted"/>
<dbReference type="Proteomes" id="UP000011765">
    <property type="component" value="Chromosome"/>
</dbReference>
<evidence type="ECO:0000256" key="5">
    <source>
        <dbReference type="ARBA" id="ARBA00022777"/>
    </source>
</evidence>
<dbReference type="InterPro" id="IPR036890">
    <property type="entry name" value="HATPase_C_sf"/>
</dbReference>
<feature type="domain" description="Histidine kinase" evidence="7">
    <location>
        <begin position="112"/>
        <end position="301"/>
    </location>
</feature>
<dbReference type="EMBL" id="CP002690">
    <property type="protein sequence ID" value="AEE13833.1"/>
    <property type="molecule type" value="Genomic_DNA"/>
</dbReference>
<dbReference type="GO" id="GO:0000155">
    <property type="term" value="F:phosphorelay sensor kinase activity"/>
    <property type="evidence" value="ECO:0007669"/>
    <property type="project" value="InterPro"/>
</dbReference>
<dbReference type="PROSITE" id="PS50109">
    <property type="entry name" value="HIS_KIN"/>
    <property type="match status" value="1"/>
</dbReference>
<dbReference type="EC" id="2.7.13.3" evidence="2"/>
<evidence type="ECO:0000256" key="4">
    <source>
        <dbReference type="ARBA" id="ARBA00022679"/>
    </source>
</evidence>
<dbReference type="InterPro" id="IPR036097">
    <property type="entry name" value="HisK_dim/P_sf"/>
</dbReference>
<evidence type="ECO:0000256" key="6">
    <source>
        <dbReference type="ARBA" id="ARBA00023012"/>
    </source>
</evidence>
<dbReference type="SUPFAM" id="SSF47384">
    <property type="entry name" value="Homodimeric domain of signal transducing histidine kinase"/>
    <property type="match status" value="1"/>
</dbReference>
<organism evidence="8 9">
    <name type="scientific">Thermodesulfobium narugense DSM 14796</name>
    <dbReference type="NCBI Taxonomy" id="747365"/>
    <lineage>
        <taxon>Bacteria</taxon>
        <taxon>Pseudomonadati</taxon>
        <taxon>Thermodesulfobiota</taxon>
        <taxon>Thermodesulfobiia</taxon>
        <taxon>Thermodesulfobiales</taxon>
        <taxon>Thermodesulfobiaceae</taxon>
        <taxon>Thermodesulfobium</taxon>
    </lineage>
</organism>
<sequence>MDLLKDVIELIEYPVLIIGKNGQIVCFNKKFKEFSWIKDLEGKYYFEVLRFSEAHEILKDYKIKDFEKEILLGMNLTKYTFIVKSSQDLRIIALRPEENKEESELKKKLLGQISHELKTPISAISSIIEIGEATGKIDSTFSEKVLGKIKRLDLALNNAIVITKIQLGLINIKKTKINILSFLEEVLKNSLSDESYLNVEKDIKEDENVETDPYILKTIVKNIFLNSIIHGKEPIFVSFNEKILVIRDSGPGFKEGEIRELNRQEGSGIGLGTAIIKSLAKMAGIHTYFSNEKGAKVELRF</sequence>
<dbReference type="GO" id="GO:0016036">
    <property type="term" value="P:cellular response to phosphate starvation"/>
    <property type="evidence" value="ECO:0007669"/>
    <property type="project" value="TreeGrafter"/>
</dbReference>
<gene>
    <name evidence="8" type="ORF">Thena_0184</name>
</gene>
<keyword evidence="9" id="KW-1185">Reference proteome</keyword>
<dbReference type="STRING" id="747365.Thena_0184"/>
<evidence type="ECO:0000256" key="2">
    <source>
        <dbReference type="ARBA" id="ARBA00012438"/>
    </source>
</evidence>
<comment type="catalytic activity">
    <reaction evidence="1">
        <text>ATP + protein L-histidine = ADP + protein N-phospho-L-histidine.</text>
        <dbReference type="EC" id="2.7.13.3"/>
    </reaction>
</comment>
<keyword evidence="6" id="KW-0902">Two-component regulatory system</keyword>
<dbReference type="PANTHER" id="PTHR45453:SF1">
    <property type="entry name" value="PHOSPHATE REGULON SENSOR PROTEIN PHOR"/>
    <property type="match status" value="1"/>
</dbReference>
<dbReference type="HOGENOM" id="CLU_924176_0_0_9"/>
<dbReference type="GO" id="GO:0005886">
    <property type="term" value="C:plasma membrane"/>
    <property type="evidence" value="ECO:0007669"/>
    <property type="project" value="TreeGrafter"/>
</dbReference>
<dbReference type="InterPro" id="IPR003661">
    <property type="entry name" value="HisK_dim/P_dom"/>
</dbReference>
<accession>M1E5U7</accession>
<evidence type="ECO:0000259" key="7">
    <source>
        <dbReference type="PROSITE" id="PS50109"/>
    </source>
</evidence>
<dbReference type="InterPro" id="IPR003594">
    <property type="entry name" value="HATPase_dom"/>
</dbReference>
<dbReference type="InterPro" id="IPR050351">
    <property type="entry name" value="BphY/WalK/GraS-like"/>
</dbReference>
<dbReference type="SMART" id="SM00388">
    <property type="entry name" value="HisKA"/>
    <property type="match status" value="1"/>
</dbReference>
<dbReference type="Gene3D" id="3.30.565.10">
    <property type="entry name" value="Histidine kinase-like ATPase, C-terminal domain"/>
    <property type="match status" value="1"/>
</dbReference>
<evidence type="ECO:0000313" key="8">
    <source>
        <dbReference type="EMBL" id="AEE13833.1"/>
    </source>
</evidence>
<dbReference type="SUPFAM" id="SSF55874">
    <property type="entry name" value="ATPase domain of HSP90 chaperone/DNA topoisomerase II/histidine kinase"/>
    <property type="match status" value="1"/>
</dbReference>
<dbReference type="AlphaFoldDB" id="M1E5U7"/>
<dbReference type="Pfam" id="PF02518">
    <property type="entry name" value="HATPase_c"/>
    <property type="match status" value="1"/>
</dbReference>
<keyword evidence="3" id="KW-0597">Phosphoprotein</keyword>
<dbReference type="KEGG" id="tnr:Thena_0184"/>
<keyword evidence="5 8" id="KW-0418">Kinase</keyword>
<name>M1E5U7_9BACT</name>
<dbReference type="PANTHER" id="PTHR45453">
    <property type="entry name" value="PHOSPHATE REGULON SENSOR PROTEIN PHOR"/>
    <property type="match status" value="1"/>
</dbReference>
<dbReference type="OrthoDB" id="9780718at2"/>
<evidence type="ECO:0000256" key="1">
    <source>
        <dbReference type="ARBA" id="ARBA00000085"/>
    </source>
</evidence>
<protein>
    <recommendedName>
        <fullName evidence="2">histidine kinase</fullName>
        <ecNumber evidence="2">2.7.13.3</ecNumber>
    </recommendedName>
</protein>
<dbReference type="GO" id="GO:0004721">
    <property type="term" value="F:phosphoprotein phosphatase activity"/>
    <property type="evidence" value="ECO:0007669"/>
    <property type="project" value="TreeGrafter"/>
</dbReference>
<dbReference type="InterPro" id="IPR005467">
    <property type="entry name" value="His_kinase_dom"/>
</dbReference>
<dbReference type="SMART" id="SM00387">
    <property type="entry name" value="HATPase_c"/>
    <property type="match status" value="1"/>
</dbReference>
<evidence type="ECO:0000313" key="9">
    <source>
        <dbReference type="Proteomes" id="UP000011765"/>
    </source>
</evidence>
<evidence type="ECO:0000256" key="3">
    <source>
        <dbReference type="ARBA" id="ARBA00022553"/>
    </source>
</evidence>
<dbReference type="eggNOG" id="COG2205">
    <property type="taxonomic scope" value="Bacteria"/>
</dbReference>
<reference evidence="8 9" key="1">
    <citation type="submission" date="2011-04" db="EMBL/GenBank/DDBJ databases">
        <title>The complete genome of Thermodesulfobium narugense DSM 14796.</title>
        <authorList>
            <consortium name="US DOE Joint Genome Institute (JGI-PGF)"/>
            <person name="Lucas S."/>
            <person name="Han J."/>
            <person name="Lapidus A."/>
            <person name="Bruce D."/>
            <person name="Goodwin L."/>
            <person name="Pitluck S."/>
            <person name="Peters L."/>
            <person name="Kyrpides N."/>
            <person name="Mavromatis K."/>
            <person name="Pagani I."/>
            <person name="Ivanova N."/>
            <person name="Ovchinnikova G."/>
            <person name="Zhang X."/>
            <person name="Saunders L."/>
            <person name="Detter J.C."/>
            <person name="Tapia R."/>
            <person name="Han C."/>
            <person name="Land M."/>
            <person name="Hauser L."/>
            <person name="Markowitz V."/>
            <person name="Cheng J.-F."/>
            <person name="Hugenholtz P."/>
            <person name="Woyke T."/>
            <person name="Wu D."/>
            <person name="Spring S."/>
            <person name="Schroeder M."/>
            <person name="Brambilla E."/>
            <person name="Klenk H.-P."/>
            <person name="Eisen J.A."/>
        </authorList>
    </citation>
    <scope>NUCLEOTIDE SEQUENCE [LARGE SCALE GENOMIC DNA]</scope>
    <source>
        <strain evidence="8 9">DSM 14796</strain>
    </source>
</reference>